<reference evidence="1" key="2">
    <citation type="submission" date="2020-05" db="UniProtKB">
        <authorList>
            <consortium name="EnsemblMetazoa"/>
        </authorList>
    </citation>
    <scope>IDENTIFICATION</scope>
    <source>
        <strain evidence="1">IAEA</strain>
    </source>
</reference>
<accession>A0A1A9Z3H1</accession>
<proteinExistence type="predicted"/>
<reference evidence="2" key="1">
    <citation type="submission" date="2014-03" db="EMBL/GenBank/DDBJ databases">
        <authorList>
            <person name="Aksoy S."/>
            <person name="Warren W."/>
            <person name="Wilson R.K."/>
        </authorList>
    </citation>
    <scope>NUCLEOTIDE SEQUENCE [LARGE SCALE GENOMIC DNA]</scope>
    <source>
        <strain evidence="2">IAEA</strain>
    </source>
</reference>
<protein>
    <submittedName>
        <fullName evidence="1">Uncharacterized protein</fullName>
    </submittedName>
</protein>
<evidence type="ECO:0000313" key="1">
    <source>
        <dbReference type="EnsemblMetazoa" id="GPAI002761-PA"/>
    </source>
</evidence>
<dbReference type="Proteomes" id="UP000092445">
    <property type="component" value="Unassembled WGS sequence"/>
</dbReference>
<dbReference type="EnsemblMetazoa" id="GPAI002761-RA">
    <property type="protein sequence ID" value="GPAI002761-PA"/>
    <property type="gene ID" value="GPAI002761"/>
</dbReference>
<keyword evidence="2" id="KW-1185">Reference proteome</keyword>
<dbReference type="VEuPathDB" id="VectorBase:GPAI002761"/>
<sequence>MCVERCTATYTMCWTFSGDKVQKELLVHSFHFVLQGIMRSSSSRSSSSNVSVYAPHYEEIVMQPIMRLPFKYTFQGCSSDFRFYQMLIVYSWQLAVFSVELLTPRIISLRTCAFRLSEQPRKHIKIVPKRSAGILFNKVNLAITSTLLLLAELRRTMRRSVTD</sequence>
<evidence type="ECO:0000313" key="2">
    <source>
        <dbReference type="Proteomes" id="UP000092445"/>
    </source>
</evidence>
<name>A0A1A9Z3H1_GLOPL</name>
<dbReference type="AlphaFoldDB" id="A0A1A9Z3H1"/>
<organism evidence="1 2">
    <name type="scientific">Glossina pallidipes</name>
    <name type="common">Tsetse fly</name>
    <dbReference type="NCBI Taxonomy" id="7398"/>
    <lineage>
        <taxon>Eukaryota</taxon>
        <taxon>Metazoa</taxon>
        <taxon>Ecdysozoa</taxon>
        <taxon>Arthropoda</taxon>
        <taxon>Hexapoda</taxon>
        <taxon>Insecta</taxon>
        <taxon>Pterygota</taxon>
        <taxon>Neoptera</taxon>
        <taxon>Endopterygota</taxon>
        <taxon>Diptera</taxon>
        <taxon>Brachycera</taxon>
        <taxon>Muscomorpha</taxon>
        <taxon>Hippoboscoidea</taxon>
        <taxon>Glossinidae</taxon>
        <taxon>Glossina</taxon>
    </lineage>
</organism>